<reference evidence="1" key="1">
    <citation type="journal article" date="2021" name="Proc. Natl. Acad. Sci. U.S.A.">
        <title>A Catalog of Tens of Thousands of Viruses from Human Metagenomes Reveals Hidden Associations with Chronic Diseases.</title>
        <authorList>
            <person name="Tisza M.J."/>
            <person name="Buck C.B."/>
        </authorList>
    </citation>
    <scope>NUCLEOTIDE SEQUENCE</scope>
    <source>
        <strain evidence="1">Ctshb19</strain>
    </source>
</reference>
<proteinExistence type="predicted"/>
<sequence>MDIQALFSLAALCCKNGRDELALQALKQACNCPEFSSVLNSSLTPAFDCAPAIQSAVGCQTAPAEGSAEGQVDGLNSFTDYVETTAPTTTKFGTAPNSENSINPSLHGTDSVALQQIVGLASAIYAHKQYLEEGESIILDPKLSAFASVDLEPYDEESLVSRTAVASKPLIPGRIRIKL</sequence>
<dbReference type="EMBL" id="BK016086">
    <property type="protein sequence ID" value="DAF93683.1"/>
    <property type="molecule type" value="Genomic_DNA"/>
</dbReference>
<name>A0A8S5UGY1_9CAUD</name>
<protein>
    <submittedName>
        <fullName evidence="1">Uncharacterized protein</fullName>
    </submittedName>
</protein>
<organism evidence="1">
    <name type="scientific">Myoviridae sp. ctshb19</name>
    <dbReference type="NCBI Taxonomy" id="2825194"/>
    <lineage>
        <taxon>Viruses</taxon>
        <taxon>Duplodnaviria</taxon>
        <taxon>Heunggongvirae</taxon>
        <taxon>Uroviricota</taxon>
        <taxon>Caudoviricetes</taxon>
    </lineage>
</organism>
<evidence type="ECO:0000313" key="1">
    <source>
        <dbReference type="EMBL" id="DAF93683.1"/>
    </source>
</evidence>
<accession>A0A8S5UGY1</accession>